<feature type="domain" description="Quercetin 2,3-dioxygenase C-terminal cupin" evidence="1">
    <location>
        <begin position="151"/>
        <end position="215"/>
    </location>
</feature>
<dbReference type="KEGG" id="fln:FLA_0216"/>
<evidence type="ECO:0000259" key="1">
    <source>
        <dbReference type="Pfam" id="PF17954"/>
    </source>
</evidence>
<dbReference type="SUPFAM" id="SSF51182">
    <property type="entry name" value="RmlC-like cupins"/>
    <property type="match status" value="1"/>
</dbReference>
<gene>
    <name evidence="2" type="ORF">SAMN05421788_10434</name>
</gene>
<dbReference type="InterPro" id="IPR012093">
    <property type="entry name" value="Pirin"/>
</dbReference>
<proteinExistence type="predicted"/>
<dbReference type="Proteomes" id="UP000186917">
    <property type="component" value="Unassembled WGS sequence"/>
</dbReference>
<evidence type="ECO:0000313" key="3">
    <source>
        <dbReference type="Proteomes" id="UP000186917"/>
    </source>
</evidence>
<name>A0A173M9L9_9BACT</name>
<dbReference type="InterPro" id="IPR041602">
    <property type="entry name" value="Quercetinase_C"/>
</dbReference>
<dbReference type="Pfam" id="PF17954">
    <property type="entry name" value="Pirin_C_2"/>
    <property type="match status" value="1"/>
</dbReference>
<dbReference type="EMBL" id="FTOR01000004">
    <property type="protein sequence ID" value="SIT13756.1"/>
    <property type="molecule type" value="Genomic_DNA"/>
</dbReference>
<dbReference type="PANTHER" id="PTHR43212:SF3">
    <property type="entry name" value="QUERCETIN 2,3-DIOXYGENASE"/>
    <property type="match status" value="1"/>
</dbReference>
<sequence>MYLADERGCSQADWFRSMHTFNFGQFDHPHKTAAGPLYVLNDDTLAGQRSVDLLVKEDSEVLLMPLVGCIVCKNGKGFDEVIEAGDCFKLLVKAGTTLTLTNPYRDELVNYLVLWYKKPVKTWEKKISCFDVFNYRNRFLDLFPGSKSPKYYIGKFGGRAELLHRLASPHNAVFIFVLEGAFEVQYRLLHARDGLLLWDVHEVELEALSSDAIILAVEFSV</sequence>
<reference evidence="3" key="1">
    <citation type="submission" date="2017-01" db="EMBL/GenBank/DDBJ databases">
        <authorList>
            <person name="Varghese N."/>
            <person name="Submissions S."/>
        </authorList>
    </citation>
    <scope>NUCLEOTIDE SEQUENCE [LARGE SCALE GENOMIC DNA]</scope>
    <source>
        <strain evidence="3">DSM 21054</strain>
    </source>
</reference>
<dbReference type="STRING" id="477680.SAMN05421788_10434"/>
<accession>A0A173M9L9</accession>
<protein>
    <recommendedName>
        <fullName evidence="1">Quercetin 2,3-dioxygenase C-terminal cupin domain-containing protein</fullName>
    </recommendedName>
</protein>
<dbReference type="Gene3D" id="2.60.120.10">
    <property type="entry name" value="Jelly Rolls"/>
    <property type="match status" value="2"/>
</dbReference>
<keyword evidence="3" id="KW-1185">Reference proteome</keyword>
<dbReference type="InterPro" id="IPR014710">
    <property type="entry name" value="RmlC-like_jellyroll"/>
</dbReference>
<dbReference type="PANTHER" id="PTHR43212">
    <property type="entry name" value="QUERCETIN 2,3-DIOXYGENASE"/>
    <property type="match status" value="1"/>
</dbReference>
<evidence type="ECO:0000313" key="2">
    <source>
        <dbReference type="EMBL" id="SIT13756.1"/>
    </source>
</evidence>
<dbReference type="AlphaFoldDB" id="A0A173M9L9"/>
<organism evidence="2 3">
    <name type="scientific">Filimonas lacunae</name>
    <dbReference type="NCBI Taxonomy" id="477680"/>
    <lineage>
        <taxon>Bacteria</taxon>
        <taxon>Pseudomonadati</taxon>
        <taxon>Bacteroidota</taxon>
        <taxon>Chitinophagia</taxon>
        <taxon>Chitinophagales</taxon>
        <taxon>Chitinophagaceae</taxon>
        <taxon>Filimonas</taxon>
    </lineage>
</organism>
<dbReference type="InterPro" id="IPR011051">
    <property type="entry name" value="RmlC_Cupin_sf"/>
</dbReference>